<dbReference type="EMBL" id="LR796193">
    <property type="protein sequence ID" value="CAB4126311.1"/>
    <property type="molecule type" value="Genomic_DNA"/>
</dbReference>
<dbReference type="Pfam" id="PF05565">
    <property type="entry name" value="Sipho_Gp157"/>
    <property type="match status" value="1"/>
</dbReference>
<proteinExistence type="predicted"/>
<keyword evidence="1" id="KW-0175">Coiled coil</keyword>
<protein>
    <submittedName>
        <fullName evidence="2">Siphovirus Gp157</fullName>
    </submittedName>
</protein>
<reference evidence="2" key="1">
    <citation type="submission" date="2020-04" db="EMBL/GenBank/DDBJ databases">
        <authorList>
            <person name="Chiriac C."/>
            <person name="Salcher M."/>
            <person name="Ghai R."/>
            <person name="Kavagutti S V."/>
        </authorList>
    </citation>
    <scope>NUCLEOTIDE SEQUENCE</scope>
</reference>
<name>A0A6J5KW84_9CAUD</name>
<accession>A0A6J5KW84</accession>
<sequence>MTSLYELSHVFANQLDDLFDENGEALPEFEEFRVQLGNKINQVAAYIMNVESDTEQAKRAIARIKARQDAYERKAEKLRTYLAENMKVSGIHEIKAADGSFVVKLYPDRDESVVIEDGVVFPAFLCNEPKPPSPSKTKIKVAILAGEPVAGASIVRKDRLVIK</sequence>
<evidence type="ECO:0000256" key="1">
    <source>
        <dbReference type="SAM" id="Coils"/>
    </source>
</evidence>
<organism evidence="2">
    <name type="scientific">uncultured Caudovirales phage</name>
    <dbReference type="NCBI Taxonomy" id="2100421"/>
    <lineage>
        <taxon>Viruses</taxon>
        <taxon>Duplodnaviria</taxon>
        <taxon>Heunggongvirae</taxon>
        <taxon>Uroviricota</taxon>
        <taxon>Caudoviricetes</taxon>
        <taxon>Peduoviridae</taxon>
        <taxon>Maltschvirus</taxon>
        <taxon>Maltschvirus maltsch</taxon>
    </lineage>
</organism>
<dbReference type="InterPro" id="IPR008840">
    <property type="entry name" value="Sipho_Gp157"/>
</dbReference>
<gene>
    <name evidence="2" type="ORF">UFOVP70_55</name>
</gene>
<feature type="coiled-coil region" evidence="1">
    <location>
        <begin position="47"/>
        <end position="74"/>
    </location>
</feature>
<evidence type="ECO:0000313" key="2">
    <source>
        <dbReference type="EMBL" id="CAB4126311.1"/>
    </source>
</evidence>